<dbReference type="SMART" id="SM00855">
    <property type="entry name" value="PGAM"/>
    <property type="match status" value="1"/>
</dbReference>
<evidence type="ECO:0000256" key="1">
    <source>
        <dbReference type="ARBA" id="ARBA00022741"/>
    </source>
</evidence>
<dbReference type="InterPro" id="IPR013078">
    <property type="entry name" value="His_Pase_superF_clade-1"/>
</dbReference>
<dbReference type="Gene3D" id="3.40.50.1240">
    <property type="entry name" value="Phosphoglycerate mutase-like"/>
    <property type="match status" value="1"/>
</dbReference>
<evidence type="ECO:0000259" key="4">
    <source>
        <dbReference type="Pfam" id="PF01591"/>
    </source>
</evidence>
<feature type="compositionally biased region" description="Acidic residues" evidence="3">
    <location>
        <begin position="16"/>
        <end position="26"/>
    </location>
</feature>
<dbReference type="SUPFAM" id="SSF53254">
    <property type="entry name" value="Phosphoglycerate mutase-like"/>
    <property type="match status" value="1"/>
</dbReference>
<dbReference type="RefSeq" id="XP_064771101.1">
    <property type="nucleotide sequence ID" value="XM_064911734.1"/>
</dbReference>
<dbReference type="Proteomes" id="UP001498771">
    <property type="component" value="Unassembled WGS sequence"/>
</dbReference>
<evidence type="ECO:0000256" key="2">
    <source>
        <dbReference type="ARBA" id="ARBA00022840"/>
    </source>
</evidence>
<feature type="compositionally biased region" description="Polar residues" evidence="3">
    <location>
        <begin position="64"/>
        <end position="87"/>
    </location>
</feature>
<organism evidence="5 6">
    <name type="scientific">Myxozyma melibiosi</name>
    <dbReference type="NCBI Taxonomy" id="54550"/>
    <lineage>
        <taxon>Eukaryota</taxon>
        <taxon>Fungi</taxon>
        <taxon>Dikarya</taxon>
        <taxon>Ascomycota</taxon>
        <taxon>Saccharomycotina</taxon>
        <taxon>Lipomycetes</taxon>
        <taxon>Lipomycetales</taxon>
        <taxon>Lipomycetaceae</taxon>
        <taxon>Myxozyma</taxon>
    </lineage>
</organism>
<dbReference type="InterPro" id="IPR003094">
    <property type="entry name" value="6Pfruct_kin"/>
</dbReference>
<dbReference type="CDD" id="cd07067">
    <property type="entry name" value="HP_PGM_like"/>
    <property type="match status" value="1"/>
</dbReference>
<sequence length="581" mass="65535">MLSLSPSPSPPPLSSDSEDSGAEDDGLIISASSPSTDRTPIPTSRRQPSFSSSDSLSPPGLSTYHSELATSPITSVFTGPSTPSTYRMQPLAVGGGYTRPLPRTARLQQQQQRPRIGSSVDYDGIHEPPSASHMSPAQLYTTASGQLFHAGKVCIALVGLPARGKTHLAVSLTRYLRWLGVKTHAFHLGDYRRTCIPNEKEVPEDYFMVNASPETVLLRQRVMAACKSDVFKFFDEERGQVAIYDAVNPTSNGRRMLHKEFTQHGIQVLFIESICDRPEIIEANVRSVKISSPDYIGWDEKEAIKDYLRRISDKIPHYESLDETEFSYIKLYNAGERILLNNTRVGYLPNRIVFYLMNLQIKAGCVYFARAGRSTETRPKYKSDPHLSEEGLDYAKKLADTLLEHRRKEHKALEENGESVAERELIVWTSTRRRTIESAAEFENRGFSCRQRSQLSQLHPGSCDGLTREELEQTFPDEVENHAKDPYRHRYPRAESYHDLAVRLEPVILEMERIPNDILIVAHVSVLRVLYGYLMACQPNDIPKLEFERNEIVEIIPSAYTNRVKRINIPGVAPSESSSII</sequence>
<feature type="compositionally biased region" description="Low complexity" evidence="3">
    <location>
        <begin position="42"/>
        <end position="63"/>
    </location>
</feature>
<dbReference type="PANTHER" id="PTHR10606:SF39">
    <property type="entry name" value="6-PHOSPHOFRUCTO-2-KINASE_FRUCTOSE-2,6-BISPHOSPHATASE YLR345W-RELATED"/>
    <property type="match status" value="1"/>
</dbReference>
<evidence type="ECO:0000256" key="3">
    <source>
        <dbReference type="SAM" id="MobiDB-lite"/>
    </source>
</evidence>
<dbReference type="SUPFAM" id="SSF52540">
    <property type="entry name" value="P-loop containing nucleoside triphosphate hydrolases"/>
    <property type="match status" value="1"/>
</dbReference>
<dbReference type="PRINTS" id="PR00991">
    <property type="entry name" value="6PFRUCTKNASE"/>
</dbReference>
<dbReference type="InterPro" id="IPR029033">
    <property type="entry name" value="His_PPase_superfam"/>
</dbReference>
<comment type="caution">
    <text evidence="5">The sequence shown here is derived from an EMBL/GenBank/DDBJ whole genome shotgun (WGS) entry which is preliminary data.</text>
</comment>
<keyword evidence="6" id="KW-1185">Reference proteome</keyword>
<gene>
    <name evidence="5" type="ORF">BZA70DRAFT_272821</name>
</gene>
<dbReference type="GeneID" id="90037246"/>
<evidence type="ECO:0000313" key="5">
    <source>
        <dbReference type="EMBL" id="KAK7208068.1"/>
    </source>
</evidence>
<proteinExistence type="predicted"/>
<dbReference type="Pfam" id="PF01591">
    <property type="entry name" value="6PF2K"/>
    <property type="match status" value="1"/>
</dbReference>
<name>A0ABR1FFS5_9ASCO</name>
<dbReference type="EMBL" id="JBBJBU010000001">
    <property type="protein sequence ID" value="KAK7208068.1"/>
    <property type="molecule type" value="Genomic_DNA"/>
</dbReference>
<feature type="region of interest" description="Disordered" evidence="3">
    <location>
        <begin position="1"/>
        <end position="135"/>
    </location>
</feature>
<reference evidence="5 6" key="1">
    <citation type="submission" date="2024-03" db="EMBL/GenBank/DDBJ databases">
        <title>Genome-scale model development and genomic sequencing of the oleaginous clade Lipomyces.</title>
        <authorList>
            <consortium name="Lawrence Berkeley National Laboratory"/>
            <person name="Czajka J.J."/>
            <person name="Han Y."/>
            <person name="Kim J."/>
            <person name="Mondo S.J."/>
            <person name="Hofstad B.A."/>
            <person name="Robles A."/>
            <person name="Haridas S."/>
            <person name="Riley R."/>
            <person name="LaButti K."/>
            <person name="Pangilinan J."/>
            <person name="Andreopoulos W."/>
            <person name="Lipzen A."/>
            <person name="Yan J."/>
            <person name="Wang M."/>
            <person name="Ng V."/>
            <person name="Grigoriev I.V."/>
            <person name="Spatafora J.W."/>
            <person name="Magnuson J.K."/>
            <person name="Baker S.E."/>
            <person name="Pomraning K.R."/>
        </authorList>
    </citation>
    <scope>NUCLEOTIDE SEQUENCE [LARGE SCALE GENOMIC DNA]</scope>
    <source>
        <strain evidence="5 6">Phaff 52-87</strain>
    </source>
</reference>
<dbReference type="InterPro" id="IPR027417">
    <property type="entry name" value="P-loop_NTPase"/>
</dbReference>
<keyword evidence="1" id="KW-0547">Nucleotide-binding</keyword>
<dbReference type="PANTHER" id="PTHR10606">
    <property type="entry name" value="6-PHOSPHOFRUCTO-2-KINASE/FRUCTOSE-2,6-BISPHOSPHATASE"/>
    <property type="match status" value="1"/>
</dbReference>
<dbReference type="Pfam" id="PF00300">
    <property type="entry name" value="His_Phos_1"/>
    <property type="match status" value="1"/>
</dbReference>
<dbReference type="InterPro" id="IPR013079">
    <property type="entry name" value="6Phosfructo_kin"/>
</dbReference>
<dbReference type="Gene3D" id="3.40.50.300">
    <property type="entry name" value="P-loop containing nucleotide triphosphate hydrolases"/>
    <property type="match status" value="1"/>
</dbReference>
<protein>
    <submittedName>
        <fullName evidence="5">6-phosphofructo-2-kinase</fullName>
    </submittedName>
</protein>
<accession>A0ABR1FFS5</accession>
<keyword evidence="2" id="KW-0067">ATP-binding</keyword>
<evidence type="ECO:0000313" key="6">
    <source>
        <dbReference type="Proteomes" id="UP001498771"/>
    </source>
</evidence>
<feature type="domain" description="6-phosphofructo-2-kinase" evidence="4">
    <location>
        <begin position="143"/>
        <end position="361"/>
    </location>
</feature>